<proteinExistence type="predicted"/>
<protein>
    <submittedName>
        <fullName evidence="1">Phospholipid-translocating ATPase rsb1</fullName>
    </submittedName>
</protein>
<gene>
    <name evidence="1" type="primary">RSB1</name>
    <name evidence="1" type="ORF">H2198_004867</name>
</gene>
<organism evidence="1 2">
    <name type="scientific">Neophaeococcomyces mojaviensis</name>
    <dbReference type="NCBI Taxonomy" id="3383035"/>
    <lineage>
        <taxon>Eukaryota</taxon>
        <taxon>Fungi</taxon>
        <taxon>Dikarya</taxon>
        <taxon>Ascomycota</taxon>
        <taxon>Pezizomycotina</taxon>
        <taxon>Eurotiomycetes</taxon>
        <taxon>Chaetothyriomycetidae</taxon>
        <taxon>Chaetothyriales</taxon>
        <taxon>Chaetothyriales incertae sedis</taxon>
        <taxon>Neophaeococcomyces</taxon>
    </lineage>
</organism>
<evidence type="ECO:0000313" key="1">
    <source>
        <dbReference type="EMBL" id="KAJ9656518.1"/>
    </source>
</evidence>
<accession>A0ACC3A784</accession>
<sequence length="345" mass="38434">MRPDFSNYTLATFNQTLVENTDLCTLQTCPLELDGFLFAEMDYIPTLAGNALYAAIFGLLAFVQVFYGIRYRTWTFLGCMISGDALEVIGYGARIMIHNNPFDSNAFIVYLCCLTLGPAFMSASIYLCLSRIIIMYNPEAARFKPQVYTYLFISSDFVSLMLQSAGGAIASTADTHSTEQEGVHIMVAGLAFQVFSLFAFGSLCLDFYFRLRSRSEHFNSDFHAIRSRRSHQHFLITLSLAATFVFIRCIFRCAELSGGFNGSLANSEVSFMLLEGVMIILATSCLTYWHPGRVWGAKGWKAASWSNAEKKATQMFVQEGQSLMQGKIGIVHTGEDSVEMMGKTV</sequence>
<comment type="caution">
    <text evidence="1">The sequence shown here is derived from an EMBL/GenBank/DDBJ whole genome shotgun (WGS) entry which is preliminary data.</text>
</comment>
<dbReference type="EMBL" id="JAPDRQ010000076">
    <property type="protein sequence ID" value="KAJ9656518.1"/>
    <property type="molecule type" value="Genomic_DNA"/>
</dbReference>
<keyword evidence="2" id="KW-1185">Reference proteome</keyword>
<reference evidence="1" key="1">
    <citation type="submission" date="2022-10" db="EMBL/GenBank/DDBJ databases">
        <title>Culturing micro-colonial fungi from biological soil crusts in the Mojave desert and describing Neophaeococcomyces mojavensis, and introducing the new genera and species Taxawa tesnikishii.</title>
        <authorList>
            <person name="Kurbessoian T."/>
            <person name="Stajich J.E."/>
        </authorList>
    </citation>
    <scope>NUCLEOTIDE SEQUENCE</scope>
    <source>
        <strain evidence="1">JES_112</strain>
    </source>
</reference>
<dbReference type="Proteomes" id="UP001172386">
    <property type="component" value="Unassembled WGS sequence"/>
</dbReference>
<name>A0ACC3A784_9EURO</name>
<evidence type="ECO:0000313" key="2">
    <source>
        <dbReference type="Proteomes" id="UP001172386"/>
    </source>
</evidence>